<dbReference type="SMART" id="SM00422">
    <property type="entry name" value="HTH_MERR"/>
    <property type="match status" value="1"/>
</dbReference>
<organism evidence="7 8">
    <name type="scientific">Aerophototrophica crusticola</name>
    <dbReference type="NCBI Taxonomy" id="1709002"/>
    <lineage>
        <taxon>Bacteria</taxon>
        <taxon>Pseudomonadati</taxon>
        <taxon>Pseudomonadota</taxon>
        <taxon>Alphaproteobacteria</taxon>
        <taxon>Rhodospirillales</taxon>
        <taxon>Rhodospirillaceae</taxon>
        <taxon>Aerophototrophica</taxon>
    </lineage>
</organism>
<evidence type="ECO:0000256" key="1">
    <source>
        <dbReference type="ARBA" id="ARBA00004496"/>
    </source>
</evidence>
<dbReference type="CDD" id="cd01108">
    <property type="entry name" value="HTH_CueR"/>
    <property type="match status" value="1"/>
</dbReference>
<dbReference type="Pfam" id="PF00376">
    <property type="entry name" value="MerR"/>
    <property type="match status" value="1"/>
</dbReference>
<dbReference type="GO" id="GO:0003700">
    <property type="term" value="F:DNA-binding transcription factor activity"/>
    <property type="evidence" value="ECO:0007669"/>
    <property type="project" value="InterPro"/>
</dbReference>
<gene>
    <name evidence="7" type="primary">cueR</name>
    <name evidence="7" type="ORF">HHL28_06540</name>
</gene>
<dbReference type="PRINTS" id="PR00040">
    <property type="entry name" value="HTHMERR"/>
</dbReference>
<evidence type="ECO:0000313" key="7">
    <source>
        <dbReference type="EMBL" id="QJE72792.1"/>
    </source>
</evidence>
<dbReference type="Proteomes" id="UP000501891">
    <property type="component" value="Chromosome"/>
</dbReference>
<dbReference type="KEGG" id="acru:HHL28_06540"/>
<sequence length="140" mass="15258">MKIGTAAERSGVPAKTIRYYEEIGLIPSAGRAGNGYRDYDEQDVQALRFISRARSLGFSVKEVAGLLALWQDRDRSAAEVKRLAEAHLAEVDQRLADLQSLRRTLTDLVSQCHGGDRPDCPILDSLAASGGPCHATPDHQ</sequence>
<dbReference type="PROSITE" id="PS50937">
    <property type="entry name" value="HTH_MERR_2"/>
    <property type="match status" value="1"/>
</dbReference>
<keyword evidence="8" id="KW-1185">Reference proteome</keyword>
<dbReference type="GO" id="GO:0003677">
    <property type="term" value="F:DNA binding"/>
    <property type="evidence" value="ECO:0007669"/>
    <property type="project" value="UniProtKB-KW"/>
</dbReference>
<evidence type="ECO:0000256" key="2">
    <source>
        <dbReference type="ARBA" id="ARBA00022490"/>
    </source>
</evidence>
<feature type="domain" description="HTH merR-type" evidence="6">
    <location>
        <begin position="1"/>
        <end position="69"/>
    </location>
</feature>
<evidence type="ECO:0000313" key="8">
    <source>
        <dbReference type="Proteomes" id="UP000501891"/>
    </source>
</evidence>
<comment type="subcellular location">
    <subcellularLocation>
        <location evidence="1">Cytoplasm</location>
    </subcellularLocation>
</comment>
<accession>A0A858R683</accession>
<proteinExistence type="predicted"/>
<dbReference type="PANTHER" id="PTHR30204">
    <property type="entry name" value="REDOX-CYCLING DRUG-SENSING TRANSCRIPTIONAL ACTIVATOR SOXR"/>
    <property type="match status" value="1"/>
</dbReference>
<keyword evidence="3" id="KW-0805">Transcription regulation</keyword>
<keyword evidence="2" id="KW-0963">Cytoplasm</keyword>
<keyword evidence="4" id="KW-0238">DNA-binding</keyword>
<dbReference type="NCBIfam" id="TIGR02044">
    <property type="entry name" value="CueR"/>
    <property type="match status" value="1"/>
</dbReference>
<dbReference type="EMBL" id="CP051775">
    <property type="protein sequence ID" value="QJE72792.1"/>
    <property type="molecule type" value="Genomic_DNA"/>
</dbReference>
<evidence type="ECO:0000256" key="5">
    <source>
        <dbReference type="ARBA" id="ARBA00023163"/>
    </source>
</evidence>
<dbReference type="Gene3D" id="1.10.1660.10">
    <property type="match status" value="1"/>
</dbReference>
<keyword evidence="5" id="KW-0804">Transcription</keyword>
<dbReference type="InterPro" id="IPR047057">
    <property type="entry name" value="MerR_fam"/>
</dbReference>
<dbReference type="InterPro" id="IPR009061">
    <property type="entry name" value="DNA-bd_dom_put_sf"/>
</dbReference>
<dbReference type="InterPro" id="IPR000551">
    <property type="entry name" value="MerR-type_HTH_dom"/>
</dbReference>
<dbReference type="GO" id="GO:0005507">
    <property type="term" value="F:copper ion binding"/>
    <property type="evidence" value="ECO:0007669"/>
    <property type="project" value="InterPro"/>
</dbReference>
<dbReference type="SUPFAM" id="SSF46955">
    <property type="entry name" value="Putative DNA-binding domain"/>
    <property type="match status" value="1"/>
</dbReference>
<dbReference type="PANTHER" id="PTHR30204:SF94">
    <property type="entry name" value="HEAVY METAL-DEPENDENT TRANSCRIPTIONAL REGULATOR HI_0293-RELATED"/>
    <property type="match status" value="1"/>
</dbReference>
<protein>
    <submittedName>
        <fullName evidence="7">Cu(I)-responsive transcriptional regulator</fullName>
    </submittedName>
</protein>
<evidence type="ECO:0000256" key="3">
    <source>
        <dbReference type="ARBA" id="ARBA00023015"/>
    </source>
</evidence>
<dbReference type="InterPro" id="IPR011789">
    <property type="entry name" value="CueR"/>
</dbReference>
<dbReference type="InterPro" id="IPR015358">
    <property type="entry name" value="Tscrpt_reg_MerR_DNA-bd"/>
</dbReference>
<dbReference type="AlphaFoldDB" id="A0A858R683"/>
<dbReference type="GO" id="GO:0005737">
    <property type="term" value="C:cytoplasm"/>
    <property type="evidence" value="ECO:0007669"/>
    <property type="project" value="UniProtKB-SubCell"/>
</dbReference>
<evidence type="ECO:0000259" key="6">
    <source>
        <dbReference type="PROSITE" id="PS50937"/>
    </source>
</evidence>
<dbReference type="GO" id="GO:0045893">
    <property type="term" value="P:positive regulation of DNA-templated transcription"/>
    <property type="evidence" value="ECO:0007669"/>
    <property type="project" value="InterPro"/>
</dbReference>
<evidence type="ECO:0000256" key="4">
    <source>
        <dbReference type="ARBA" id="ARBA00023125"/>
    </source>
</evidence>
<name>A0A858R683_9PROT</name>
<dbReference type="Pfam" id="PF09278">
    <property type="entry name" value="MerR-DNA-bind"/>
    <property type="match status" value="1"/>
</dbReference>
<reference evidence="7" key="1">
    <citation type="submission" date="2020-04" db="EMBL/GenBank/DDBJ databases">
        <title>A desert anoxygenic phototrophic bacterium fixes CO2 using RubisCO under aerobic conditions.</title>
        <authorList>
            <person name="Tang K."/>
        </authorList>
    </citation>
    <scope>NUCLEOTIDE SEQUENCE [LARGE SCALE GENOMIC DNA]</scope>
    <source>
        <strain evidence="7">MIMtkB3</strain>
    </source>
</reference>